<comment type="caution">
    <text evidence="1">The sequence shown here is derived from an EMBL/GenBank/DDBJ whole genome shotgun (WGS) entry which is preliminary data.</text>
</comment>
<dbReference type="AlphaFoldDB" id="A0A813LZZ3"/>
<keyword evidence="2" id="KW-1185">Reference proteome</keyword>
<name>A0A813LZZ3_9BILA</name>
<accession>A0A813LZZ3</accession>
<protein>
    <submittedName>
        <fullName evidence="1">Uncharacterized protein</fullName>
    </submittedName>
</protein>
<dbReference type="EMBL" id="CAJNOC010000048">
    <property type="protein sequence ID" value="CAF0709766.1"/>
    <property type="molecule type" value="Genomic_DNA"/>
</dbReference>
<evidence type="ECO:0000313" key="2">
    <source>
        <dbReference type="Proteomes" id="UP000663879"/>
    </source>
</evidence>
<proteinExistence type="predicted"/>
<evidence type="ECO:0000313" key="1">
    <source>
        <dbReference type="EMBL" id="CAF0709766.1"/>
    </source>
</evidence>
<reference evidence="1" key="1">
    <citation type="submission" date="2021-02" db="EMBL/GenBank/DDBJ databases">
        <authorList>
            <person name="Nowell W R."/>
        </authorList>
    </citation>
    <scope>NUCLEOTIDE SEQUENCE</scope>
    <source>
        <strain evidence="1">Ploen Becks lab</strain>
    </source>
</reference>
<sequence>MTKFNFVKFFSTKQKSSSKSTSRLQSKSETNLISKSSKNNLSKKCKFLKNNSTKRPTELIHDEISNSNQQIDLEQIKKTKKARIDESIRSETYTFEQMYNDNSIYNQLDKSYSIANQLSSESSDSSYDELSETFLNSNRQNSIQINFFDNISIQKLDEEIKARFVQLKQCSNLLKINVPVQITMVESLYDLKIENIKLEAFNILKEFDERVHNQKENEKTSLNKIMYPIIATRNFLKNYSRKRTTPVEISKLEKTFIEQKHNNYYLIERENIERKYENKIREIQFEILNVIYGIELQLKDYLRQKERMVIETKQNTQSRHRKRCTQLLSNHNISHVGLYTKRNKLNYSTEIGIQKRIRVRQQTKDGEIRKSIRNSSNSTF</sequence>
<dbReference type="Proteomes" id="UP000663879">
    <property type="component" value="Unassembled WGS sequence"/>
</dbReference>
<gene>
    <name evidence="1" type="ORF">OXX778_LOCUS850</name>
</gene>
<organism evidence="1 2">
    <name type="scientific">Brachionus calyciflorus</name>
    <dbReference type="NCBI Taxonomy" id="104777"/>
    <lineage>
        <taxon>Eukaryota</taxon>
        <taxon>Metazoa</taxon>
        <taxon>Spiralia</taxon>
        <taxon>Gnathifera</taxon>
        <taxon>Rotifera</taxon>
        <taxon>Eurotatoria</taxon>
        <taxon>Monogononta</taxon>
        <taxon>Pseudotrocha</taxon>
        <taxon>Ploima</taxon>
        <taxon>Brachionidae</taxon>
        <taxon>Brachionus</taxon>
    </lineage>
</organism>